<evidence type="ECO:0000256" key="1">
    <source>
        <dbReference type="ARBA" id="ARBA00004251"/>
    </source>
</evidence>
<keyword evidence="3" id="KW-0964">Secreted</keyword>
<evidence type="ECO:0000313" key="23">
    <source>
        <dbReference type="Ensembl" id="ENSLLEP00000014903.1"/>
    </source>
</evidence>
<dbReference type="Pfam" id="PF23344">
    <property type="entry name" value="ZP-N"/>
    <property type="match status" value="1"/>
</dbReference>
<evidence type="ECO:0000256" key="5">
    <source>
        <dbReference type="ARBA" id="ARBA00022685"/>
    </source>
</evidence>
<reference evidence="23" key="1">
    <citation type="submission" date="2025-08" db="UniProtKB">
        <authorList>
            <consortium name="Ensembl"/>
        </authorList>
    </citation>
    <scope>IDENTIFICATION</scope>
</reference>
<keyword evidence="7 20" id="KW-0732">Signal</keyword>
<feature type="signal peptide" evidence="20">
    <location>
        <begin position="1"/>
        <end position="19"/>
    </location>
</feature>
<evidence type="ECO:0000256" key="15">
    <source>
        <dbReference type="ARBA" id="ARBA00040238"/>
    </source>
</evidence>
<dbReference type="Gene3D" id="2.60.40.3210">
    <property type="entry name" value="Zona pellucida, ZP-N domain"/>
    <property type="match status" value="1"/>
</dbReference>
<evidence type="ECO:0000256" key="18">
    <source>
        <dbReference type="PROSITE-ProRule" id="PRU00779"/>
    </source>
</evidence>
<accession>A0A8C5MP77</accession>
<keyword evidence="5" id="KW-0165">Cleavage on pair of basic residues</keyword>
<evidence type="ECO:0000256" key="20">
    <source>
        <dbReference type="SAM" id="SignalP"/>
    </source>
</evidence>
<dbReference type="InterPro" id="IPR054554">
    <property type="entry name" value="ZP1/4_Ig-like"/>
</dbReference>
<dbReference type="Proteomes" id="UP000694569">
    <property type="component" value="Unplaced"/>
</dbReference>
<dbReference type="InterPro" id="IPR055356">
    <property type="entry name" value="ZP-N"/>
</dbReference>
<keyword evidence="10 18" id="KW-1015">Disulfide bond</keyword>
<feature type="transmembrane region" description="Helical" evidence="19">
    <location>
        <begin position="499"/>
        <end position="520"/>
    </location>
</feature>
<evidence type="ECO:0000259" key="21">
    <source>
        <dbReference type="PROSITE" id="PS51034"/>
    </source>
</evidence>
<evidence type="ECO:0000256" key="4">
    <source>
        <dbReference type="ARBA" id="ARBA00022530"/>
    </source>
</evidence>
<evidence type="ECO:0000256" key="8">
    <source>
        <dbReference type="ARBA" id="ARBA00022989"/>
    </source>
</evidence>
<evidence type="ECO:0000256" key="10">
    <source>
        <dbReference type="ARBA" id="ARBA00023157"/>
    </source>
</evidence>
<keyword evidence="9 19" id="KW-0472">Membrane</keyword>
<dbReference type="GO" id="GO:0060468">
    <property type="term" value="P:prevention of polyspermy"/>
    <property type="evidence" value="ECO:0007669"/>
    <property type="project" value="TreeGrafter"/>
</dbReference>
<dbReference type="GO" id="GO:0005886">
    <property type="term" value="C:plasma membrane"/>
    <property type="evidence" value="ECO:0007669"/>
    <property type="project" value="UniProtKB-SubCell"/>
</dbReference>
<evidence type="ECO:0000259" key="22">
    <source>
        <dbReference type="PROSITE" id="PS51448"/>
    </source>
</evidence>
<reference evidence="23" key="2">
    <citation type="submission" date="2025-09" db="UniProtKB">
        <authorList>
            <consortium name="Ensembl"/>
        </authorList>
    </citation>
    <scope>IDENTIFICATION</scope>
</reference>
<dbReference type="GO" id="GO:0007339">
    <property type="term" value="P:binding of sperm to zona pellucida"/>
    <property type="evidence" value="ECO:0007669"/>
    <property type="project" value="TreeGrafter"/>
</dbReference>
<comment type="caution">
    <text evidence="18">Lacks conserved residue(s) required for the propagation of feature annotation.</text>
</comment>
<evidence type="ECO:0000256" key="19">
    <source>
        <dbReference type="SAM" id="Phobius"/>
    </source>
</evidence>
<keyword evidence="8 19" id="KW-1133">Transmembrane helix</keyword>
<dbReference type="GO" id="GO:0035804">
    <property type="term" value="F:structural constituent of egg coat"/>
    <property type="evidence" value="ECO:0007669"/>
    <property type="project" value="TreeGrafter"/>
</dbReference>
<evidence type="ECO:0000256" key="16">
    <source>
        <dbReference type="ARBA" id="ARBA00042273"/>
    </source>
</evidence>
<dbReference type="OrthoDB" id="8919081at2759"/>
<feature type="domain" description="P-type" evidence="22">
    <location>
        <begin position="132"/>
        <end position="175"/>
    </location>
</feature>
<evidence type="ECO:0000256" key="3">
    <source>
        <dbReference type="ARBA" id="ARBA00022525"/>
    </source>
</evidence>
<feature type="chain" id="PRO_5034280474" description="Zona pellucida sperm-binding protein 4" evidence="20">
    <location>
        <begin position="20"/>
        <end position="533"/>
    </location>
</feature>
<dbReference type="SMART" id="SM00018">
    <property type="entry name" value="PD"/>
    <property type="match status" value="1"/>
</dbReference>
<keyword evidence="24" id="KW-1185">Reference proteome</keyword>
<evidence type="ECO:0000256" key="17">
    <source>
        <dbReference type="ARBA" id="ARBA00042573"/>
    </source>
</evidence>
<evidence type="ECO:0000256" key="2">
    <source>
        <dbReference type="ARBA" id="ARBA00022475"/>
    </source>
</evidence>
<dbReference type="Gene3D" id="4.10.110.10">
    <property type="entry name" value="Spasmolytic Protein, domain 1"/>
    <property type="match status" value="1"/>
</dbReference>
<keyword evidence="2" id="KW-1003">Cell membrane</keyword>
<keyword evidence="11" id="KW-0325">Glycoprotein</keyword>
<dbReference type="AlphaFoldDB" id="A0A8C5MP77"/>
<name>A0A8C5MP77_9ANUR</name>
<evidence type="ECO:0000256" key="9">
    <source>
        <dbReference type="ARBA" id="ARBA00023136"/>
    </source>
</evidence>
<evidence type="ECO:0000256" key="7">
    <source>
        <dbReference type="ARBA" id="ARBA00022729"/>
    </source>
</evidence>
<dbReference type="GO" id="GO:0032190">
    <property type="term" value="F:acrosin binding"/>
    <property type="evidence" value="ECO:0007669"/>
    <property type="project" value="TreeGrafter"/>
</dbReference>
<dbReference type="CDD" id="cd00111">
    <property type="entry name" value="Trefoil"/>
    <property type="match status" value="1"/>
</dbReference>
<evidence type="ECO:0000313" key="24">
    <source>
        <dbReference type="Proteomes" id="UP000694569"/>
    </source>
</evidence>
<evidence type="ECO:0000256" key="14">
    <source>
        <dbReference type="ARBA" id="ARBA00037545"/>
    </source>
</evidence>
<sequence length="533" mass="58359">MARFWEVGVLLCWLTVVFGTQDFWDGSTKLTCGPEAMQFSVSSVSTESPFVWRALDHKGKALLLHNSSACGLWVRKKSDTAVHIKAAYDGCFVREKNGDHVMTVIMEDVNRKVELKDLKCPLMPAMDAPAPGVCTAVARQDRLSCTEQSDSKEICERLGCCFNPSDPTMSCYFGKPLTAQCTDSSVQVAISAALTMPSLILDSVHVLDVTQTSCPGMRVSKTNQFISIHFPLSCSPMNQMPGGTILYENTIGATQDVRTLNRASITRDSTMRVTIRCTYSSTGIAPLQLQVFTLPPPLPVSTTGPLLLEMRIARDLQYSSYYSDGDYPVQKVLRDPVYLEVRILQKTDPSLVLIVNDCWANPSLAATQQPQWPILEHSCPFLGDNYLTQLVPPGVQSLSLPFPSHYKRFSISTFTFVDGRTQHALGGLVYFHCSATVCVPSTTDSCTPSCLTRKKRRTEVINPGEMLTVTSDGPVDFTTAKSDYTSTGNLGSEDSSLTIVRGAVAIGILLAGVIIAVMCVHHRHAPKTYNVTV</sequence>
<keyword evidence="4" id="KW-0272">Extracellular matrix</keyword>
<feature type="disulfide bond" evidence="18">
    <location>
        <begin position="145"/>
        <end position="160"/>
    </location>
</feature>
<dbReference type="Pfam" id="PF00100">
    <property type="entry name" value="Zona_pellucida"/>
    <property type="match status" value="1"/>
</dbReference>
<proteinExistence type="predicted"/>
<evidence type="ECO:0000256" key="6">
    <source>
        <dbReference type="ARBA" id="ARBA00022692"/>
    </source>
</evidence>
<dbReference type="SUPFAM" id="SSF57492">
    <property type="entry name" value="Trefoil"/>
    <property type="match status" value="1"/>
</dbReference>
<evidence type="ECO:0000256" key="11">
    <source>
        <dbReference type="ARBA" id="ARBA00023180"/>
    </source>
</evidence>
<dbReference type="GO" id="GO:0035805">
    <property type="term" value="C:egg coat"/>
    <property type="evidence" value="ECO:0007669"/>
    <property type="project" value="UniProtKB-SubCell"/>
</dbReference>
<organism evidence="23 24">
    <name type="scientific">Leptobrachium leishanense</name>
    <name type="common">Leishan spiny toad</name>
    <dbReference type="NCBI Taxonomy" id="445787"/>
    <lineage>
        <taxon>Eukaryota</taxon>
        <taxon>Metazoa</taxon>
        <taxon>Chordata</taxon>
        <taxon>Craniata</taxon>
        <taxon>Vertebrata</taxon>
        <taxon>Euteleostomi</taxon>
        <taxon>Amphibia</taxon>
        <taxon>Batrachia</taxon>
        <taxon>Anura</taxon>
        <taxon>Pelobatoidea</taxon>
        <taxon>Megophryidae</taxon>
        <taxon>Leptobrachium</taxon>
    </lineage>
</organism>
<dbReference type="InterPro" id="IPR055355">
    <property type="entry name" value="ZP-C"/>
</dbReference>
<evidence type="ECO:0000256" key="12">
    <source>
        <dbReference type="ARBA" id="ARBA00023279"/>
    </source>
</evidence>
<dbReference type="PANTHER" id="PTHR23343:SF31">
    <property type="entry name" value="ZONA PELLUCIDA SPERM-BINDING PROTEIN 4"/>
    <property type="match status" value="1"/>
</dbReference>
<dbReference type="InterPro" id="IPR000519">
    <property type="entry name" value="P_trefoil_dom"/>
</dbReference>
<keyword evidence="12" id="KW-0278">Fertilization</keyword>
<dbReference type="SMART" id="SM00241">
    <property type="entry name" value="ZP"/>
    <property type="match status" value="1"/>
</dbReference>
<dbReference type="GeneTree" id="ENSGT00940000161324"/>
<dbReference type="PROSITE" id="PS51034">
    <property type="entry name" value="ZP_2"/>
    <property type="match status" value="1"/>
</dbReference>
<dbReference type="PROSITE" id="PS51448">
    <property type="entry name" value="P_TREFOIL_2"/>
    <property type="match status" value="1"/>
</dbReference>
<dbReference type="PANTHER" id="PTHR23343">
    <property type="entry name" value="ZONA PELLUCIDA SPERM-BINDING PROTEIN"/>
    <property type="match status" value="1"/>
</dbReference>
<dbReference type="Gene3D" id="2.60.40.4100">
    <property type="entry name" value="Zona pellucida, ZP-C domain"/>
    <property type="match status" value="1"/>
</dbReference>
<dbReference type="InterPro" id="IPR044913">
    <property type="entry name" value="P_trefoil_dom_sf"/>
</dbReference>
<dbReference type="InterPro" id="IPR042235">
    <property type="entry name" value="ZP-C_dom"/>
</dbReference>
<feature type="domain" description="ZP" evidence="21">
    <location>
        <begin position="180"/>
        <end position="457"/>
    </location>
</feature>
<dbReference type="Pfam" id="PF22821">
    <property type="entry name" value="ZP1_ZP4_Ig-like"/>
    <property type="match status" value="1"/>
</dbReference>
<dbReference type="InterPro" id="IPR051148">
    <property type="entry name" value="Zona_Pellucida_Domain_gp"/>
</dbReference>
<comment type="subcellular location">
    <subcellularLocation>
        <location evidence="1">Cell membrane</location>
        <topology evidence="1">Single-pass type I membrane protein</topology>
    </subcellularLocation>
    <subcellularLocation>
        <location evidence="13">Zona pellucida</location>
    </subcellularLocation>
</comment>
<dbReference type="InterPro" id="IPR001507">
    <property type="entry name" value="ZP_dom"/>
</dbReference>
<dbReference type="Pfam" id="PF00088">
    <property type="entry name" value="Trefoil"/>
    <property type="match status" value="1"/>
</dbReference>
<dbReference type="Ensembl" id="ENSLLET00000015480.1">
    <property type="protein sequence ID" value="ENSLLEP00000014903.1"/>
    <property type="gene ID" value="ENSLLEG00000009359.1"/>
</dbReference>
<evidence type="ECO:0000256" key="13">
    <source>
        <dbReference type="ARBA" id="ARBA00024183"/>
    </source>
</evidence>
<comment type="function">
    <text evidence="14">Component of the zona pellucida, an extracellular matrix surrounding oocytes which mediates sperm binding, induction of the acrosome reaction and prevents post-fertilization polyspermy. The zona pellucida is composed of 3 to 4 glycoproteins, ZP1, ZP2, ZP3, and ZP4. ZP4 may act as a sperm receptor.</text>
</comment>
<protein>
    <recommendedName>
        <fullName evidence="15">Zona pellucida sperm-binding protein 4</fullName>
    </recommendedName>
    <alternativeName>
        <fullName evidence="17">Zona pellucida glycoprotein 4</fullName>
    </alternativeName>
    <alternativeName>
        <fullName evidence="16">Zona pellucida protein B</fullName>
    </alternativeName>
</protein>
<keyword evidence="6 19" id="KW-0812">Transmembrane</keyword>